<organism evidence="1 2">
    <name type="scientific">Panagrolaimus sp. ES5</name>
    <dbReference type="NCBI Taxonomy" id="591445"/>
    <lineage>
        <taxon>Eukaryota</taxon>
        <taxon>Metazoa</taxon>
        <taxon>Ecdysozoa</taxon>
        <taxon>Nematoda</taxon>
        <taxon>Chromadorea</taxon>
        <taxon>Rhabditida</taxon>
        <taxon>Tylenchina</taxon>
        <taxon>Panagrolaimomorpha</taxon>
        <taxon>Panagrolaimoidea</taxon>
        <taxon>Panagrolaimidae</taxon>
        <taxon>Panagrolaimus</taxon>
    </lineage>
</organism>
<protein>
    <submittedName>
        <fullName evidence="2">Large ribosomal subunit protein eL28</fullName>
    </submittedName>
</protein>
<dbReference type="Proteomes" id="UP000887579">
    <property type="component" value="Unplaced"/>
</dbReference>
<reference evidence="2" key="1">
    <citation type="submission" date="2022-11" db="UniProtKB">
        <authorList>
            <consortium name="WormBaseParasite"/>
        </authorList>
    </citation>
    <scope>IDENTIFICATION</scope>
</reference>
<accession>A0AC34FHG4</accession>
<proteinExistence type="predicted"/>
<sequence>MVYKNSSKDLVWQVIRNNHAFIRKQRGINKKFSTEKFNLRGINSPRFNGFTNTNGVDVSVNADKQLVVVTKNQGKARYPAKSTTTHNIRATRRAVKTISNTAKSTRTYLEKGSSIFAAFLMFYVCKKHL</sequence>
<evidence type="ECO:0000313" key="1">
    <source>
        <dbReference type="Proteomes" id="UP000887579"/>
    </source>
</evidence>
<name>A0AC34FHG4_9BILA</name>
<evidence type="ECO:0000313" key="2">
    <source>
        <dbReference type="WBParaSite" id="ES5_v2.g16626.t1"/>
    </source>
</evidence>
<dbReference type="WBParaSite" id="ES5_v2.g16626.t1">
    <property type="protein sequence ID" value="ES5_v2.g16626.t1"/>
    <property type="gene ID" value="ES5_v2.g16626"/>
</dbReference>